<reference evidence="1 2" key="1">
    <citation type="journal article" date="2017" name="Plant Biotechnol. J.">
        <title>A comprehensive draft genome sequence for lupin (Lupinus angustifolius), an emerging health food: insights into plant-microbe interactions and legume evolution.</title>
        <authorList>
            <person name="Hane J.K."/>
            <person name="Ming Y."/>
            <person name="Kamphuis L.G."/>
            <person name="Nelson M.N."/>
            <person name="Garg G."/>
            <person name="Atkins C.A."/>
            <person name="Bayer P.E."/>
            <person name="Bravo A."/>
            <person name="Bringans S."/>
            <person name="Cannon S."/>
            <person name="Edwards D."/>
            <person name="Foley R."/>
            <person name="Gao L.L."/>
            <person name="Harrison M.J."/>
            <person name="Huang W."/>
            <person name="Hurgobin B."/>
            <person name="Li S."/>
            <person name="Liu C.W."/>
            <person name="McGrath A."/>
            <person name="Morahan G."/>
            <person name="Murray J."/>
            <person name="Weller J."/>
            <person name="Jian J."/>
            <person name="Singh K.B."/>
        </authorList>
    </citation>
    <scope>NUCLEOTIDE SEQUENCE [LARGE SCALE GENOMIC DNA]</scope>
    <source>
        <strain evidence="2">cv. Tanjil</strain>
        <tissue evidence="1">Whole plant</tissue>
    </source>
</reference>
<sequence>MRWFKVGVVVVHLRGSGLEGSVTPILSHKMGFQSLNPNSIFSALPQRWSRRDTVVQGGSDLVSYPHGGRCSKVVSGYISTPIEHKGTRFLIGFWQLTMAPIAQ</sequence>
<gene>
    <name evidence="1" type="ORF">TanjilG_00581</name>
</gene>
<accession>A0A394D996</accession>
<proteinExistence type="predicted"/>
<keyword evidence="2" id="KW-1185">Reference proteome</keyword>
<dbReference type="EMBL" id="MLAU01005613">
    <property type="protein sequence ID" value="OIW20090.1"/>
    <property type="molecule type" value="Genomic_DNA"/>
</dbReference>
<organism evidence="1 2">
    <name type="scientific">Lupinus angustifolius</name>
    <name type="common">Narrow-leaved blue lupine</name>
    <dbReference type="NCBI Taxonomy" id="3871"/>
    <lineage>
        <taxon>Eukaryota</taxon>
        <taxon>Viridiplantae</taxon>
        <taxon>Streptophyta</taxon>
        <taxon>Embryophyta</taxon>
        <taxon>Tracheophyta</taxon>
        <taxon>Spermatophyta</taxon>
        <taxon>Magnoliopsida</taxon>
        <taxon>eudicotyledons</taxon>
        <taxon>Gunneridae</taxon>
        <taxon>Pentapetalae</taxon>
        <taxon>rosids</taxon>
        <taxon>fabids</taxon>
        <taxon>Fabales</taxon>
        <taxon>Fabaceae</taxon>
        <taxon>Papilionoideae</taxon>
        <taxon>50 kb inversion clade</taxon>
        <taxon>genistoids sensu lato</taxon>
        <taxon>core genistoids</taxon>
        <taxon>Genisteae</taxon>
        <taxon>Lupinus</taxon>
    </lineage>
</organism>
<comment type="caution">
    <text evidence="1">The sequence shown here is derived from an EMBL/GenBank/DDBJ whole genome shotgun (WGS) entry which is preliminary data.</text>
</comment>
<dbReference type="Gramene" id="OIW20090">
    <property type="protein sequence ID" value="OIW20090"/>
    <property type="gene ID" value="TanjilG_00581"/>
</dbReference>
<evidence type="ECO:0000313" key="1">
    <source>
        <dbReference type="EMBL" id="OIW20090.1"/>
    </source>
</evidence>
<dbReference type="AlphaFoldDB" id="A0A394D996"/>
<protein>
    <submittedName>
        <fullName evidence="1">Uncharacterized protein</fullName>
    </submittedName>
</protein>
<evidence type="ECO:0000313" key="2">
    <source>
        <dbReference type="Proteomes" id="UP000188354"/>
    </source>
</evidence>
<dbReference type="Proteomes" id="UP000188354">
    <property type="component" value="Unassembled WGS sequence"/>
</dbReference>
<name>A0A394D996_LUPAN</name>